<evidence type="ECO:0000256" key="1">
    <source>
        <dbReference type="SAM" id="SignalP"/>
    </source>
</evidence>
<dbReference type="RefSeq" id="WP_114624171.1">
    <property type="nucleotide sequence ID" value="NZ_QQNA01000100.1"/>
</dbReference>
<dbReference type="InterPro" id="IPR012338">
    <property type="entry name" value="Beta-lactam/transpept-like"/>
</dbReference>
<keyword evidence="4" id="KW-1185">Reference proteome</keyword>
<dbReference type="InterPro" id="IPR001466">
    <property type="entry name" value="Beta-lactam-related"/>
</dbReference>
<name>A0A370B6Q2_9ACTN</name>
<evidence type="ECO:0000313" key="4">
    <source>
        <dbReference type="Proteomes" id="UP000253741"/>
    </source>
</evidence>
<dbReference type="SUPFAM" id="SSF56601">
    <property type="entry name" value="beta-lactamase/transpeptidase-like"/>
    <property type="match status" value="1"/>
</dbReference>
<proteinExistence type="predicted"/>
<reference evidence="3 4" key="1">
    <citation type="submission" date="2018-07" db="EMBL/GenBank/DDBJ databases">
        <title>Streptomyces species from bats.</title>
        <authorList>
            <person name="Dunlap C."/>
        </authorList>
    </citation>
    <scope>NUCLEOTIDE SEQUENCE [LARGE SCALE GENOMIC DNA]</scope>
    <source>
        <strain evidence="3 4">AC230</strain>
    </source>
</reference>
<sequence length="391" mass="41948">MSDRTTPARRRRAATLTALTLIAGVAMPATYATATTTRTDHHTDSGDRTMRKVVDGLVQGGKRPAALAGTREGDGRTGAFTAGYGDLAAKSPVPADGQVRIASNTKTFTAVAVLQLVGEGTIGLDEPIETYLPDLIRGEGIDGRNITVRQLLQHTSGLPEYTQHIVGDFASFRHRYVEPRELLDLALQDKASFPPGAKWEYSNTNYVVAGLLLQKVTGRPVAEVINERVVARAGLKHTYFPQVGEMTIREKHPKGYHADEPGAPLLDVSTQEPSWGWAAGAMVSTNSDMNRFFTALLGGKLLGAAQLAEMKTTVPAEDPTPGARYGLGLMRKPLSCGGFYWGHGGDIFGYETRGGVTEKGARSVNIAVTVLPTDLAEVEEMEQAVDTALCR</sequence>
<protein>
    <submittedName>
        <fullName evidence="3">Class A beta-lactamase-related serine hydrolase</fullName>
    </submittedName>
</protein>
<comment type="caution">
    <text evidence="3">The sequence shown here is derived from an EMBL/GenBank/DDBJ whole genome shotgun (WGS) entry which is preliminary data.</text>
</comment>
<keyword evidence="1" id="KW-0732">Signal</keyword>
<dbReference type="PANTHER" id="PTHR46825">
    <property type="entry name" value="D-ALANYL-D-ALANINE-CARBOXYPEPTIDASE/ENDOPEPTIDASE AMPH"/>
    <property type="match status" value="1"/>
</dbReference>
<feature type="domain" description="Beta-lactamase-related" evidence="2">
    <location>
        <begin position="51"/>
        <end position="377"/>
    </location>
</feature>
<dbReference type="Pfam" id="PF00144">
    <property type="entry name" value="Beta-lactamase"/>
    <property type="match status" value="1"/>
</dbReference>
<evidence type="ECO:0000313" key="3">
    <source>
        <dbReference type="EMBL" id="RDG37470.1"/>
    </source>
</evidence>
<accession>A0A370B6Q2</accession>
<organism evidence="3 4">
    <name type="scientific">Streptomyces corynorhini</name>
    <dbReference type="NCBI Taxonomy" id="2282652"/>
    <lineage>
        <taxon>Bacteria</taxon>
        <taxon>Bacillati</taxon>
        <taxon>Actinomycetota</taxon>
        <taxon>Actinomycetes</taxon>
        <taxon>Kitasatosporales</taxon>
        <taxon>Streptomycetaceae</taxon>
        <taxon>Streptomyces</taxon>
    </lineage>
</organism>
<dbReference type="Proteomes" id="UP000253741">
    <property type="component" value="Unassembled WGS sequence"/>
</dbReference>
<dbReference type="Gene3D" id="3.40.710.10">
    <property type="entry name" value="DD-peptidase/beta-lactamase superfamily"/>
    <property type="match status" value="1"/>
</dbReference>
<dbReference type="EMBL" id="QQNA01000100">
    <property type="protein sequence ID" value="RDG37470.1"/>
    <property type="molecule type" value="Genomic_DNA"/>
</dbReference>
<dbReference type="InterPro" id="IPR050491">
    <property type="entry name" value="AmpC-like"/>
</dbReference>
<feature type="chain" id="PRO_5016612710" evidence="1">
    <location>
        <begin position="35"/>
        <end position="391"/>
    </location>
</feature>
<gene>
    <name evidence="3" type="ORF">DVH02_14185</name>
</gene>
<feature type="signal peptide" evidence="1">
    <location>
        <begin position="1"/>
        <end position="34"/>
    </location>
</feature>
<dbReference type="OrthoDB" id="5177574at2"/>
<dbReference type="PANTHER" id="PTHR46825:SF7">
    <property type="entry name" value="D-ALANYL-D-ALANINE CARBOXYPEPTIDASE"/>
    <property type="match status" value="1"/>
</dbReference>
<keyword evidence="3" id="KW-0378">Hydrolase</keyword>
<evidence type="ECO:0000259" key="2">
    <source>
        <dbReference type="Pfam" id="PF00144"/>
    </source>
</evidence>
<dbReference type="GO" id="GO:0016787">
    <property type="term" value="F:hydrolase activity"/>
    <property type="evidence" value="ECO:0007669"/>
    <property type="project" value="UniProtKB-KW"/>
</dbReference>
<dbReference type="AlphaFoldDB" id="A0A370B6Q2"/>